<evidence type="ECO:0000313" key="1">
    <source>
        <dbReference type="EMBL" id="OJF09600.1"/>
    </source>
</evidence>
<keyword evidence="2" id="KW-1185">Reference proteome</keyword>
<proteinExistence type="predicted"/>
<dbReference type="PANTHER" id="PTHR43102:SF2">
    <property type="entry name" value="GAF DOMAIN-CONTAINING PROTEIN"/>
    <property type="match status" value="1"/>
</dbReference>
<comment type="caution">
    <text evidence="1">The sequence shown here is derived from an EMBL/GenBank/DDBJ whole genome shotgun (WGS) entry which is preliminary data.</text>
</comment>
<dbReference type="PANTHER" id="PTHR43102">
    <property type="entry name" value="SLR1143 PROTEIN"/>
    <property type="match status" value="1"/>
</dbReference>
<dbReference type="Proteomes" id="UP000182486">
    <property type="component" value="Unassembled WGS sequence"/>
</dbReference>
<organism evidence="1 2">
    <name type="scientific">Couchioplanes caeruleus subsp. caeruleus</name>
    <dbReference type="NCBI Taxonomy" id="56427"/>
    <lineage>
        <taxon>Bacteria</taxon>
        <taxon>Bacillati</taxon>
        <taxon>Actinomycetota</taxon>
        <taxon>Actinomycetes</taxon>
        <taxon>Micromonosporales</taxon>
        <taxon>Micromonosporaceae</taxon>
        <taxon>Couchioplanes</taxon>
    </lineage>
</organism>
<evidence type="ECO:0000313" key="2">
    <source>
        <dbReference type="Proteomes" id="UP000182486"/>
    </source>
</evidence>
<sequence>MAALHEYRLLDAPADDELEAVVRVAAMIAGVPTATLNLIDEHRQCQLTTTGFTGADSARTDSMCAVRFETGEFTYVPDASLDPTYAANPLGHPGAADLCPGRQ</sequence>
<protein>
    <recommendedName>
        <fullName evidence="3">GAF domain-containing protein</fullName>
    </recommendedName>
</protein>
<gene>
    <name evidence="1" type="ORF">BG844_36775</name>
</gene>
<accession>A0A1K0FA32</accession>
<name>A0A1K0FA32_9ACTN</name>
<dbReference type="SUPFAM" id="SSF55781">
    <property type="entry name" value="GAF domain-like"/>
    <property type="match status" value="1"/>
</dbReference>
<dbReference type="AlphaFoldDB" id="A0A1K0FA32"/>
<dbReference type="EMBL" id="MEIA01000557">
    <property type="protein sequence ID" value="OJF09600.1"/>
    <property type="molecule type" value="Genomic_DNA"/>
</dbReference>
<evidence type="ECO:0008006" key="3">
    <source>
        <dbReference type="Google" id="ProtNLM"/>
    </source>
</evidence>
<reference evidence="1 2" key="1">
    <citation type="submission" date="2016-09" db="EMBL/GenBank/DDBJ databases">
        <title>Couchioplanes caeruleus draft genome sequence.</title>
        <authorList>
            <person name="Sheehan J."/>
            <person name="Caffrey P."/>
        </authorList>
    </citation>
    <scope>NUCLEOTIDE SEQUENCE [LARGE SCALE GENOMIC DNA]</scope>
    <source>
        <strain evidence="1 2">DSM 43634</strain>
    </source>
</reference>